<feature type="transmembrane region" description="Helical" evidence="1">
    <location>
        <begin position="17"/>
        <end position="35"/>
    </location>
</feature>
<evidence type="ECO:0000313" key="2">
    <source>
        <dbReference type="EMBL" id="KDB24879.1"/>
    </source>
</evidence>
<keyword evidence="1" id="KW-0812">Transmembrane</keyword>
<dbReference type="AlphaFoldDB" id="A0A059JAQ7"/>
<protein>
    <recommendedName>
        <fullName evidence="4">NADH dehydrogenase [ubiquinone] 1 beta subcomplex subunit 2</fullName>
    </recommendedName>
</protein>
<keyword evidence="3" id="KW-1185">Reference proteome</keyword>
<keyword evidence="1" id="KW-0472">Membrane</keyword>
<name>A0A059JAQ7_TRIIM</name>
<dbReference type="Proteomes" id="UP000024533">
    <property type="component" value="Unassembled WGS sequence"/>
</dbReference>
<dbReference type="OrthoDB" id="531564at2759"/>
<dbReference type="GO" id="GO:0005743">
    <property type="term" value="C:mitochondrial inner membrane"/>
    <property type="evidence" value="ECO:0007669"/>
    <property type="project" value="InterPro"/>
</dbReference>
<keyword evidence="1" id="KW-1133">Transmembrane helix</keyword>
<dbReference type="InterPro" id="IPR044980">
    <property type="entry name" value="NDUFB2_plant/fungi"/>
</dbReference>
<organism evidence="2 3">
    <name type="scientific">Trichophyton interdigitale (strain MR816)</name>
    <dbReference type="NCBI Taxonomy" id="1215338"/>
    <lineage>
        <taxon>Eukaryota</taxon>
        <taxon>Fungi</taxon>
        <taxon>Dikarya</taxon>
        <taxon>Ascomycota</taxon>
        <taxon>Pezizomycotina</taxon>
        <taxon>Eurotiomycetes</taxon>
        <taxon>Eurotiomycetidae</taxon>
        <taxon>Onygenales</taxon>
        <taxon>Arthrodermataceae</taxon>
        <taxon>Trichophyton</taxon>
    </lineage>
</organism>
<dbReference type="PANTHER" id="PTHR36987">
    <property type="entry name" value="NADH DEHYDROGENASE [UBIQUINONE] 1 BETA SUBCOMPLEX SUBUNIT 2-LIKE"/>
    <property type="match status" value="1"/>
</dbReference>
<dbReference type="GO" id="GO:0045271">
    <property type="term" value="C:respiratory chain complex I"/>
    <property type="evidence" value="ECO:0007669"/>
    <property type="project" value="InterPro"/>
</dbReference>
<sequence>MPSTNNHPIKVPPGPPLYRFAATALGASMWFWLMYRAKKDGPVLLGWKHPWDH</sequence>
<evidence type="ECO:0000313" key="3">
    <source>
        <dbReference type="Proteomes" id="UP000024533"/>
    </source>
</evidence>
<dbReference type="OMA" id="WIMLRIK"/>
<evidence type="ECO:0008006" key="4">
    <source>
        <dbReference type="Google" id="ProtNLM"/>
    </source>
</evidence>
<dbReference type="EMBL" id="AOKY01000238">
    <property type="protein sequence ID" value="KDB24879.1"/>
    <property type="molecule type" value="Genomic_DNA"/>
</dbReference>
<comment type="caution">
    <text evidence="2">The sequence shown here is derived from an EMBL/GenBank/DDBJ whole genome shotgun (WGS) entry which is preliminary data.</text>
</comment>
<dbReference type="HOGENOM" id="CLU_181953_1_1_1"/>
<evidence type="ECO:0000256" key="1">
    <source>
        <dbReference type="SAM" id="Phobius"/>
    </source>
</evidence>
<dbReference type="PANTHER" id="PTHR36987:SF1">
    <property type="entry name" value="NADH DEHYDROGENASE [UBIQUINONE] 1 BETA SUBCOMPLEX SUBUNIT 2"/>
    <property type="match status" value="1"/>
</dbReference>
<proteinExistence type="predicted"/>
<gene>
    <name evidence="2" type="ORF">H109_03307</name>
</gene>
<dbReference type="STRING" id="1215338.A0A059JAQ7"/>
<reference evidence="2 3" key="1">
    <citation type="submission" date="2014-02" db="EMBL/GenBank/DDBJ databases">
        <title>The Genome Sequence of Trichophyton interdigitale MR816.</title>
        <authorList>
            <consortium name="The Broad Institute Genomics Platform"/>
            <person name="Cuomo C.A."/>
            <person name="White T.C."/>
            <person name="Graser Y."/>
            <person name="Martinez-Rossi N."/>
            <person name="Heitman J."/>
            <person name="Young S.K."/>
            <person name="Zeng Q."/>
            <person name="Gargeya S."/>
            <person name="Abouelleil A."/>
            <person name="Alvarado L."/>
            <person name="Chapman S.B."/>
            <person name="Gainer-Dewar J."/>
            <person name="Goldberg J."/>
            <person name="Griggs A."/>
            <person name="Gujja S."/>
            <person name="Hansen M."/>
            <person name="Howarth C."/>
            <person name="Imamovic A."/>
            <person name="Larimer J."/>
            <person name="Martinez D."/>
            <person name="Murphy C."/>
            <person name="Pearson M.D."/>
            <person name="Persinoti G."/>
            <person name="Poon T."/>
            <person name="Priest M."/>
            <person name="Roberts A.D."/>
            <person name="Saif S."/>
            <person name="Shea T.D."/>
            <person name="Sykes S.N."/>
            <person name="Wortman J."/>
            <person name="Nusbaum C."/>
            <person name="Birren B."/>
        </authorList>
    </citation>
    <scope>NUCLEOTIDE SEQUENCE [LARGE SCALE GENOMIC DNA]</scope>
    <source>
        <strain evidence="2 3">MR816</strain>
    </source>
</reference>
<accession>A0A059JAQ7</accession>